<keyword evidence="2" id="KW-1185">Reference proteome</keyword>
<dbReference type="EMBL" id="VZDO01000008">
    <property type="protein sequence ID" value="KAB0679902.1"/>
    <property type="molecule type" value="Genomic_DNA"/>
</dbReference>
<protein>
    <submittedName>
        <fullName evidence="1">Uncharacterized protein</fullName>
    </submittedName>
</protein>
<sequence length="276" mass="29136">MIPLSQFLANGTGDDFTPLMALAARKAQIAQSSSASKTRPLKVIPKPAAPAVPAKAAPAAAPVPVAAVSPRLVTEPRVPLREFEAERAGREADRAEHEAALAAAVEAARNEGMEAGLAMAREAAEADLASRLETLRGELAEEHSGALTASRERWTTEQADRLADLLILQMAILEETVKLSVGNVLRPLALDVRRRQTVDEIVGAVRTIALDGGAYRIAASGPADLLEALEAKLGDDAGLVSFAPDDEKTDVRIDADATVIESRLSSWRSALEEALS</sequence>
<organism evidence="1 2">
    <name type="scientific">Plantimonas leprariae</name>
    <dbReference type="NCBI Taxonomy" id="2615207"/>
    <lineage>
        <taxon>Bacteria</taxon>
        <taxon>Pseudomonadati</taxon>
        <taxon>Pseudomonadota</taxon>
        <taxon>Alphaproteobacteria</taxon>
        <taxon>Hyphomicrobiales</taxon>
        <taxon>Aurantimonadaceae</taxon>
        <taxon>Plantimonas</taxon>
    </lineage>
</organism>
<gene>
    <name evidence="1" type="ORF">F6X38_11805</name>
</gene>
<dbReference type="Proteomes" id="UP000432089">
    <property type="component" value="Unassembled WGS sequence"/>
</dbReference>
<dbReference type="AlphaFoldDB" id="A0A7V7PPP2"/>
<evidence type="ECO:0000313" key="2">
    <source>
        <dbReference type="Proteomes" id="UP000432089"/>
    </source>
</evidence>
<evidence type="ECO:0000313" key="1">
    <source>
        <dbReference type="EMBL" id="KAB0679902.1"/>
    </source>
</evidence>
<comment type="caution">
    <text evidence="1">The sequence shown here is derived from an EMBL/GenBank/DDBJ whole genome shotgun (WGS) entry which is preliminary data.</text>
</comment>
<proteinExistence type="predicted"/>
<name>A0A7V7PPP2_9HYPH</name>
<dbReference type="RefSeq" id="WP_150970021.1">
    <property type="nucleotide sequence ID" value="NZ_VZDO01000008.1"/>
</dbReference>
<accession>A0A7V7PPP2</accession>
<reference evidence="1 2" key="1">
    <citation type="submission" date="2019-09" db="EMBL/GenBank/DDBJ databases">
        <title>YIM 132180 draft genome.</title>
        <authorList>
            <person name="Zhang K."/>
        </authorList>
    </citation>
    <scope>NUCLEOTIDE SEQUENCE [LARGE SCALE GENOMIC DNA]</scope>
    <source>
        <strain evidence="1 2">YIM 132180</strain>
    </source>
</reference>